<dbReference type="GO" id="GO:0043328">
    <property type="term" value="P:protein transport to vacuole involved in ubiquitin-dependent protein catabolic process via the multivesicular body sorting pathway"/>
    <property type="evidence" value="ECO:0007669"/>
    <property type="project" value="TreeGrafter"/>
</dbReference>
<dbReference type="FunFam" id="1.10.10.10:FF:000397">
    <property type="entry name" value="Vacuolar-sorting protein SNF8"/>
    <property type="match status" value="1"/>
</dbReference>
<dbReference type="PIRSF" id="PIRSF017215">
    <property type="entry name" value="ESCRT2_Vps22"/>
    <property type="match status" value="1"/>
</dbReference>
<keyword evidence="6" id="KW-0967">Endosome</keyword>
<dbReference type="OrthoDB" id="283883at2759"/>
<comment type="similarity">
    <text evidence="3">Belongs to the SNF8 family.</text>
</comment>
<dbReference type="STRING" id="1257118.L8H0D3"/>
<keyword evidence="8" id="KW-0472">Membrane</keyword>
<evidence type="ECO:0000256" key="6">
    <source>
        <dbReference type="ARBA" id="ARBA00022753"/>
    </source>
</evidence>
<keyword evidence="10" id="KW-1185">Reference proteome</keyword>
<dbReference type="RefSeq" id="XP_004341033.1">
    <property type="nucleotide sequence ID" value="XM_004340985.1"/>
</dbReference>
<sequence>MEEQLDVFKRNLEAFALKYKKDINKNPEFRRQFQIMCQSIGVDPLASKKGFWSELLGVGDFYYHLAVQIVEVCLRTRGSNGGLIELSELKRHLEKKRKGEGGISDDDIERAIKKLKELGEGFDIFTVGSTKMVQSVPCELNSDHTAVLALAQGTNFVTSSLVQRKLGWNPQRIATALDLLLQEGMAWIDDQAEERERRYYFPSLMTAK</sequence>
<dbReference type="GO" id="GO:0000814">
    <property type="term" value="C:ESCRT II complex"/>
    <property type="evidence" value="ECO:0007669"/>
    <property type="project" value="InterPro"/>
</dbReference>
<dbReference type="VEuPathDB" id="AmoebaDB:ACA1_234070"/>
<dbReference type="Pfam" id="PF04157">
    <property type="entry name" value="EAP30"/>
    <property type="match status" value="1"/>
</dbReference>
<dbReference type="Proteomes" id="UP000011083">
    <property type="component" value="Unassembled WGS sequence"/>
</dbReference>
<evidence type="ECO:0000313" key="10">
    <source>
        <dbReference type="Proteomes" id="UP000011083"/>
    </source>
</evidence>
<reference evidence="9 10" key="1">
    <citation type="journal article" date="2013" name="Genome Biol.">
        <title>Genome of Acanthamoeba castellanii highlights extensive lateral gene transfer and early evolution of tyrosine kinase signaling.</title>
        <authorList>
            <person name="Clarke M."/>
            <person name="Lohan A.J."/>
            <person name="Liu B."/>
            <person name="Lagkouvardos I."/>
            <person name="Roy S."/>
            <person name="Zafar N."/>
            <person name="Bertelli C."/>
            <person name="Schilde C."/>
            <person name="Kianianmomeni A."/>
            <person name="Burglin T.R."/>
            <person name="Frech C."/>
            <person name="Turcotte B."/>
            <person name="Kopec K.O."/>
            <person name="Synnott J.M."/>
            <person name="Choo C."/>
            <person name="Paponov I."/>
            <person name="Finkler A."/>
            <person name="Soon Heng Tan C."/>
            <person name="Hutchins A.P."/>
            <person name="Weinmeier T."/>
            <person name="Rattei T."/>
            <person name="Chu J.S."/>
            <person name="Gimenez G."/>
            <person name="Irimia M."/>
            <person name="Rigden D.J."/>
            <person name="Fitzpatrick D.A."/>
            <person name="Lorenzo-Morales J."/>
            <person name="Bateman A."/>
            <person name="Chiu C.H."/>
            <person name="Tang P."/>
            <person name="Hegemann P."/>
            <person name="Fromm H."/>
            <person name="Raoult D."/>
            <person name="Greub G."/>
            <person name="Miranda-Saavedra D."/>
            <person name="Chen N."/>
            <person name="Nash P."/>
            <person name="Ginger M.L."/>
            <person name="Horn M."/>
            <person name="Schaap P."/>
            <person name="Caler L."/>
            <person name="Loftus B."/>
        </authorList>
    </citation>
    <scope>NUCLEOTIDE SEQUENCE [LARGE SCALE GENOMIC DNA]</scope>
    <source>
        <strain evidence="9 10">Neff</strain>
    </source>
</reference>
<dbReference type="KEGG" id="acan:ACA1_234070"/>
<dbReference type="AlphaFoldDB" id="L8H0D3"/>
<evidence type="ECO:0000256" key="5">
    <source>
        <dbReference type="ARBA" id="ARBA00022490"/>
    </source>
</evidence>
<dbReference type="FunFam" id="1.10.10.10:FF:000085">
    <property type="entry name" value="Vacuolar-sorting protein SNF8"/>
    <property type="match status" value="1"/>
</dbReference>
<keyword evidence="4" id="KW-0813">Transport</keyword>
<accession>L8H0D3</accession>
<evidence type="ECO:0000256" key="1">
    <source>
        <dbReference type="ARBA" id="ARBA00004481"/>
    </source>
</evidence>
<dbReference type="InterPro" id="IPR036390">
    <property type="entry name" value="WH_DNA-bd_sf"/>
</dbReference>
<dbReference type="Gene3D" id="6.10.140.180">
    <property type="match status" value="1"/>
</dbReference>
<dbReference type="Gene3D" id="1.10.10.10">
    <property type="entry name" value="Winged helix-like DNA-binding domain superfamily/Winged helix DNA-binding domain"/>
    <property type="match status" value="2"/>
</dbReference>
<evidence type="ECO:0000313" key="9">
    <source>
        <dbReference type="EMBL" id="ELR18969.1"/>
    </source>
</evidence>
<dbReference type="InterPro" id="IPR036388">
    <property type="entry name" value="WH-like_DNA-bd_sf"/>
</dbReference>
<gene>
    <name evidence="9" type="ORF">ACA1_234070</name>
</gene>
<dbReference type="GeneID" id="14919738"/>
<evidence type="ECO:0000256" key="3">
    <source>
        <dbReference type="ARBA" id="ARBA00009834"/>
    </source>
</evidence>
<dbReference type="PANTHER" id="PTHR12806:SF0">
    <property type="entry name" value="VACUOLAR-SORTING PROTEIN SNF8"/>
    <property type="match status" value="1"/>
</dbReference>
<dbReference type="EMBL" id="KB007939">
    <property type="protein sequence ID" value="ELR18969.1"/>
    <property type="molecule type" value="Genomic_DNA"/>
</dbReference>
<organism evidence="9 10">
    <name type="scientific">Acanthamoeba castellanii (strain ATCC 30010 / Neff)</name>
    <dbReference type="NCBI Taxonomy" id="1257118"/>
    <lineage>
        <taxon>Eukaryota</taxon>
        <taxon>Amoebozoa</taxon>
        <taxon>Discosea</taxon>
        <taxon>Longamoebia</taxon>
        <taxon>Centramoebida</taxon>
        <taxon>Acanthamoebidae</taxon>
        <taxon>Acanthamoeba</taxon>
    </lineage>
</organism>
<dbReference type="PANTHER" id="PTHR12806">
    <property type="entry name" value="EAP30 SUBUNIT OF ELL COMPLEX"/>
    <property type="match status" value="1"/>
</dbReference>
<evidence type="ECO:0000256" key="2">
    <source>
        <dbReference type="ARBA" id="ARBA00004496"/>
    </source>
</evidence>
<dbReference type="InterPro" id="IPR040608">
    <property type="entry name" value="Snf8/Vps36"/>
</dbReference>
<evidence type="ECO:0000256" key="8">
    <source>
        <dbReference type="ARBA" id="ARBA00023136"/>
    </source>
</evidence>
<protein>
    <submittedName>
        <fullName evidence="9">ELL complex EAP30 subunit</fullName>
    </submittedName>
</protein>
<dbReference type="OMA" id="QIVEVCM"/>
<comment type="subcellular location">
    <subcellularLocation>
        <location evidence="2">Cytoplasm</location>
    </subcellularLocation>
    <subcellularLocation>
        <location evidence="1">Endosome membrane</location>
        <topology evidence="1">Peripheral membrane protein</topology>
    </subcellularLocation>
</comment>
<dbReference type="SUPFAM" id="SSF46785">
    <property type="entry name" value="Winged helix' DNA-binding domain"/>
    <property type="match status" value="2"/>
</dbReference>
<proteinExistence type="inferred from homology"/>
<keyword evidence="5" id="KW-0963">Cytoplasm</keyword>
<evidence type="ECO:0000256" key="7">
    <source>
        <dbReference type="ARBA" id="ARBA00022927"/>
    </source>
</evidence>
<keyword evidence="7" id="KW-0653">Protein transport</keyword>
<evidence type="ECO:0000256" key="4">
    <source>
        <dbReference type="ARBA" id="ARBA00022448"/>
    </source>
</evidence>
<dbReference type="InterPro" id="IPR016689">
    <property type="entry name" value="ESCRT-2_cplx_Snf8"/>
</dbReference>
<name>L8H0D3_ACACF</name>